<dbReference type="Proteomes" id="UP000236291">
    <property type="component" value="Unassembled WGS sequence"/>
</dbReference>
<dbReference type="EMBL" id="ASHM01103128">
    <property type="protein sequence ID" value="PNX67769.1"/>
    <property type="molecule type" value="Genomic_DNA"/>
</dbReference>
<dbReference type="GO" id="GO:0005886">
    <property type="term" value="C:plasma membrane"/>
    <property type="evidence" value="ECO:0007669"/>
    <property type="project" value="TreeGrafter"/>
</dbReference>
<dbReference type="PANTHER" id="PTHR27002:SF880">
    <property type="entry name" value="RECEPTOR-LIKE SERINE_THREONINE-PROTEIN KINASE"/>
    <property type="match status" value="1"/>
</dbReference>
<evidence type="ECO:0000313" key="8">
    <source>
        <dbReference type="Proteomes" id="UP000236291"/>
    </source>
</evidence>
<comment type="caution">
    <text evidence="7">The sequence shown here is derived from an EMBL/GenBank/DDBJ whole genome shotgun (WGS) entry which is preliminary data.</text>
</comment>
<dbReference type="PANTHER" id="PTHR27002">
    <property type="entry name" value="RECEPTOR-LIKE SERINE/THREONINE-PROTEIN KINASE SD1-8"/>
    <property type="match status" value="1"/>
</dbReference>
<reference evidence="7 8" key="1">
    <citation type="journal article" date="2014" name="Am. J. Bot.">
        <title>Genome assembly and annotation for red clover (Trifolium pratense; Fabaceae).</title>
        <authorList>
            <person name="Istvanek J."/>
            <person name="Jaros M."/>
            <person name="Krenek A."/>
            <person name="Repkova J."/>
        </authorList>
    </citation>
    <scope>NUCLEOTIDE SEQUENCE [LARGE SCALE GENOMIC DNA]</scope>
    <source>
        <strain evidence="8">cv. Tatra</strain>
        <tissue evidence="7">Young leaves</tissue>
    </source>
</reference>
<dbReference type="InterPro" id="IPR011009">
    <property type="entry name" value="Kinase-like_dom_sf"/>
</dbReference>
<name>A0A2K3KNF2_TRIPR</name>
<dbReference type="GO" id="GO:0005524">
    <property type="term" value="F:ATP binding"/>
    <property type="evidence" value="ECO:0007669"/>
    <property type="project" value="UniProtKB-KW"/>
</dbReference>
<keyword evidence="2" id="KW-0808">Transferase</keyword>
<dbReference type="SUPFAM" id="SSF56112">
    <property type="entry name" value="Protein kinase-like (PK-like)"/>
    <property type="match status" value="1"/>
</dbReference>
<dbReference type="AlphaFoldDB" id="A0A2K3KNF2"/>
<keyword evidence="1" id="KW-0723">Serine/threonine-protein kinase</keyword>
<evidence type="ECO:0000256" key="5">
    <source>
        <dbReference type="ARBA" id="ARBA00022840"/>
    </source>
</evidence>
<protein>
    <submittedName>
        <fullName evidence="7">G-type lectin S-receptor-like serine/threonine-protein kinase</fullName>
    </submittedName>
</protein>
<evidence type="ECO:0000256" key="1">
    <source>
        <dbReference type="ARBA" id="ARBA00022527"/>
    </source>
</evidence>
<accession>A0A2K3KNF2</accession>
<dbReference type="GO" id="GO:0004674">
    <property type="term" value="F:protein serine/threonine kinase activity"/>
    <property type="evidence" value="ECO:0007669"/>
    <property type="project" value="UniProtKB-KW"/>
</dbReference>
<evidence type="ECO:0000256" key="4">
    <source>
        <dbReference type="ARBA" id="ARBA00022777"/>
    </source>
</evidence>
<dbReference type="EMBL" id="ASHM01103165">
    <property type="protein sequence ID" value="PNX67782.1"/>
    <property type="molecule type" value="Genomic_DNA"/>
</dbReference>
<organism evidence="7 8">
    <name type="scientific">Trifolium pratense</name>
    <name type="common">Red clover</name>
    <dbReference type="NCBI Taxonomy" id="57577"/>
    <lineage>
        <taxon>Eukaryota</taxon>
        <taxon>Viridiplantae</taxon>
        <taxon>Streptophyta</taxon>
        <taxon>Embryophyta</taxon>
        <taxon>Tracheophyta</taxon>
        <taxon>Spermatophyta</taxon>
        <taxon>Magnoliopsida</taxon>
        <taxon>eudicotyledons</taxon>
        <taxon>Gunneridae</taxon>
        <taxon>Pentapetalae</taxon>
        <taxon>rosids</taxon>
        <taxon>fabids</taxon>
        <taxon>Fabales</taxon>
        <taxon>Fabaceae</taxon>
        <taxon>Papilionoideae</taxon>
        <taxon>50 kb inversion clade</taxon>
        <taxon>NPAAA clade</taxon>
        <taxon>Hologalegina</taxon>
        <taxon>IRL clade</taxon>
        <taxon>Trifolieae</taxon>
        <taxon>Trifolium</taxon>
    </lineage>
</organism>
<evidence type="ECO:0000313" key="7">
    <source>
        <dbReference type="EMBL" id="PNX67782.1"/>
    </source>
</evidence>
<dbReference type="GO" id="GO:0030246">
    <property type="term" value="F:carbohydrate binding"/>
    <property type="evidence" value="ECO:0007669"/>
    <property type="project" value="UniProtKB-KW"/>
</dbReference>
<proteinExistence type="predicted"/>
<keyword evidence="3" id="KW-0547">Nucleotide-binding</keyword>
<evidence type="ECO:0000256" key="2">
    <source>
        <dbReference type="ARBA" id="ARBA00022679"/>
    </source>
</evidence>
<evidence type="ECO:0000313" key="6">
    <source>
        <dbReference type="EMBL" id="PNX67769.1"/>
    </source>
</evidence>
<gene>
    <name evidence="6" type="ORF">L195_g055803</name>
    <name evidence="7" type="ORF">L195_g055812</name>
</gene>
<keyword evidence="5" id="KW-0067">ATP-binding</keyword>
<dbReference type="Gene3D" id="3.30.200.20">
    <property type="entry name" value="Phosphorylase Kinase, domain 1"/>
    <property type="match status" value="1"/>
</dbReference>
<feature type="non-terminal residue" evidence="7">
    <location>
        <position position="64"/>
    </location>
</feature>
<keyword evidence="7" id="KW-0430">Lectin</keyword>
<keyword evidence="4 7" id="KW-0418">Kinase</keyword>
<sequence length="64" mass="7277">MHRRRKKLEKPGVIPIFSFENQTESKENEDIDIPIFDLPTIANATNNFSIDNKLGQGGFGPVYK</sequence>
<reference evidence="7 8" key="2">
    <citation type="journal article" date="2017" name="Front. Plant Sci.">
        <title>Gene Classification and Mining of Molecular Markers Useful in Red Clover (Trifolium pratense) Breeding.</title>
        <authorList>
            <person name="Istvanek J."/>
            <person name="Dluhosova J."/>
            <person name="Dluhos P."/>
            <person name="Patkova L."/>
            <person name="Nedelnik J."/>
            <person name="Repkova J."/>
        </authorList>
    </citation>
    <scope>NUCLEOTIDE SEQUENCE [LARGE SCALE GENOMIC DNA]</scope>
    <source>
        <strain evidence="8">cv. Tatra</strain>
        <tissue evidence="7">Young leaves</tissue>
    </source>
</reference>
<keyword evidence="7" id="KW-0675">Receptor</keyword>
<evidence type="ECO:0000256" key="3">
    <source>
        <dbReference type="ARBA" id="ARBA00022741"/>
    </source>
</evidence>